<dbReference type="OrthoDB" id="27855at10239"/>
<evidence type="ECO:0000313" key="2">
    <source>
        <dbReference type="Proteomes" id="UP000203990"/>
    </source>
</evidence>
<sequence>MALIVATTRSVEKRPGHSFTECDTLIFEDEEQGKKFVKENKQFVYHVQKARVIKNGETRTEV</sequence>
<dbReference type="GeneID" id="26523208"/>
<dbReference type="Proteomes" id="UP000203990">
    <property type="component" value="Segment"/>
</dbReference>
<keyword evidence="2" id="KW-1185">Reference proteome</keyword>
<protein>
    <submittedName>
        <fullName evidence="1">Uncharacterized protein</fullName>
    </submittedName>
</protein>
<evidence type="ECO:0000313" key="1">
    <source>
        <dbReference type="EMBL" id="ALM02629.1"/>
    </source>
</evidence>
<name>A0A0S1S1Z4_9CAUD</name>
<organism evidence="1 2">
    <name type="scientific">Klebsiella phage vB_KpnM_KB57</name>
    <dbReference type="NCBI Taxonomy" id="1719140"/>
    <lineage>
        <taxon>Viruses</taxon>
        <taxon>Duplodnaviria</taxon>
        <taxon>Heunggongvirae</taxon>
        <taxon>Uroviricota</taxon>
        <taxon>Caudoviricetes</taxon>
        <taxon>Vequintavirinae</taxon>
        <taxon>Mydovirus</taxon>
        <taxon>Mydovirus KB57</taxon>
    </lineage>
</organism>
<accession>A0A0S1S1Z4</accession>
<proteinExistence type="predicted"/>
<dbReference type="KEGG" id="vg:26523208"/>
<reference evidence="1 2" key="1">
    <citation type="submission" date="2015-10" db="EMBL/GenBank/DDBJ databases">
        <title>Complete genome sequence of Klebsiella pneumoniae bacteriophage vB_KpnM_KB57.</title>
        <authorList>
            <person name="Volozhantsev N.V."/>
            <person name="Popova A.V."/>
            <person name="Krasilnikova V.M."/>
            <person name="Bogun A.G."/>
        </authorList>
    </citation>
    <scope>NUCLEOTIDE SEQUENCE [LARGE SCALE GENOMIC DNA]</scope>
</reference>
<gene>
    <name evidence="1" type="ORF">KB57_242</name>
</gene>
<dbReference type="EMBL" id="KT934943">
    <property type="protein sequence ID" value="ALM02629.1"/>
    <property type="molecule type" value="Genomic_DNA"/>
</dbReference>
<dbReference type="RefSeq" id="YP_009187855.1">
    <property type="nucleotide sequence ID" value="NC_028659.1"/>
</dbReference>